<evidence type="ECO:0000256" key="5">
    <source>
        <dbReference type="ARBA" id="ARBA00022989"/>
    </source>
</evidence>
<feature type="transmembrane region" description="Helical" evidence="9">
    <location>
        <begin position="230"/>
        <end position="251"/>
    </location>
</feature>
<dbReference type="GO" id="GO:0005886">
    <property type="term" value="C:plasma membrane"/>
    <property type="evidence" value="ECO:0007669"/>
    <property type="project" value="UniProtKB-SubCell"/>
</dbReference>
<keyword evidence="2" id="KW-0813">Transport</keyword>
<evidence type="ECO:0000256" key="8">
    <source>
        <dbReference type="ARBA" id="ARBA00034708"/>
    </source>
</evidence>
<dbReference type="InterPro" id="IPR044669">
    <property type="entry name" value="YneE/VCCN1/2-like"/>
</dbReference>
<reference evidence="10 11" key="1">
    <citation type="submission" date="2020-01" db="EMBL/GenBank/DDBJ databases">
        <title>Muriicola jejuensis KCTC 22299.</title>
        <authorList>
            <person name="Wang G."/>
        </authorList>
    </citation>
    <scope>NUCLEOTIDE SEQUENCE [LARGE SCALE GENOMIC DNA]</scope>
    <source>
        <strain evidence="10 11">KCTC 22299</strain>
    </source>
</reference>
<evidence type="ECO:0000313" key="10">
    <source>
        <dbReference type="EMBL" id="NER10172.1"/>
    </source>
</evidence>
<evidence type="ECO:0000256" key="9">
    <source>
        <dbReference type="SAM" id="Phobius"/>
    </source>
</evidence>
<keyword evidence="4 9" id="KW-0812">Transmembrane</keyword>
<dbReference type="Pfam" id="PF25539">
    <property type="entry name" value="Bestrophin_2"/>
    <property type="match status" value="1"/>
</dbReference>
<protein>
    <recommendedName>
        <fullName evidence="12">Multidrug transporter</fullName>
    </recommendedName>
</protein>
<evidence type="ECO:0000256" key="3">
    <source>
        <dbReference type="ARBA" id="ARBA00022475"/>
    </source>
</evidence>
<dbReference type="GO" id="GO:0005254">
    <property type="term" value="F:chloride channel activity"/>
    <property type="evidence" value="ECO:0007669"/>
    <property type="project" value="InterPro"/>
</dbReference>
<keyword evidence="5 9" id="KW-1133">Transmembrane helix</keyword>
<keyword evidence="11" id="KW-1185">Reference proteome</keyword>
<evidence type="ECO:0000313" key="11">
    <source>
        <dbReference type="Proteomes" id="UP000468443"/>
    </source>
</evidence>
<keyword evidence="3" id="KW-1003">Cell membrane</keyword>
<gene>
    <name evidence="10" type="ORF">GWK09_06570</name>
</gene>
<dbReference type="PANTHER" id="PTHR33281:SF19">
    <property type="entry name" value="VOLTAGE-DEPENDENT ANION CHANNEL-FORMING PROTEIN YNEE"/>
    <property type="match status" value="1"/>
</dbReference>
<evidence type="ECO:0000256" key="2">
    <source>
        <dbReference type="ARBA" id="ARBA00022448"/>
    </source>
</evidence>
<feature type="transmembrane region" description="Helical" evidence="9">
    <location>
        <begin position="20"/>
        <end position="38"/>
    </location>
</feature>
<dbReference type="Proteomes" id="UP000468443">
    <property type="component" value="Unassembled WGS sequence"/>
</dbReference>
<sequence>MYVKRNIGWGLIMRFAWKNLIFFTLYAGIIFYAYHFLWLDFLDIPFQPLSVIGIAVAFYIGFKNSQSYDRFWEGRKIWGGIVNYSRTWALQVISFVQTPDAEANKKIQREMIYRHLAWINALRVQLRQPKSWSIKMNATVENLHKRHGESQASCDEASPFVSAQEYADLKNRVNPATHLIKNQAKQLVDLKKKEIIDGFQEDQLQSVLEECYNLQGMCERIKNTPFPRQYGYFSKIFTWIFVLLIPFGLLNVFGSEDMGGSKAWYEFLMIPFSVLISWIFVSMESIGDNSEDPFEGRINDVPMTALCRTIEIDLRDMLDEEELPDPVQPQDNILY</sequence>
<accession>A0A6P0UC42</accession>
<evidence type="ECO:0000256" key="4">
    <source>
        <dbReference type="ARBA" id="ARBA00022692"/>
    </source>
</evidence>
<keyword evidence="7 9" id="KW-0472">Membrane</keyword>
<comment type="similarity">
    <text evidence="8">Belongs to the anion channel-forming bestrophin (TC 1.A.46) family.</text>
</comment>
<proteinExistence type="inferred from homology"/>
<evidence type="ECO:0000256" key="6">
    <source>
        <dbReference type="ARBA" id="ARBA00023065"/>
    </source>
</evidence>
<name>A0A6P0UC42_9FLAO</name>
<dbReference type="RefSeq" id="WP_163692191.1">
    <property type="nucleotide sequence ID" value="NZ_FXTW01000001.1"/>
</dbReference>
<evidence type="ECO:0000256" key="7">
    <source>
        <dbReference type="ARBA" id="ARBA00023136"/>
    </source>
</evidence>
<dbReference type="AlphaFoldDB" id="A0A6P0UC42"/>
<evidence type="ECO:0000256" key="1">
    <source>
        <dbReference type="ARBA" id="ARBA00004651"/>
    </source>
</evidence>
<feature type="transmembrane region" description="Helical" evidence="9">
    <location>
        <begin position="44"/>
        <end position="62"/>
    </location>
</feature>
<feature type="transmembrane region" description="Helical" evidence="9">
    <location>
        <begin position="263"/>
        <end position="281"/>
    </location>
</feature>
<organism evidence="10 11">
    <name type="scientific">Muriicola jejuensis</name>
    <dbReference type="NCBI Taxonomy" id="504488"/>
    <lineage>
        <taxon>Bacteria</taxon>
        <taxon>Pseudomonadati</taxon>
        <taxon>Bacteroidota</taxon>
        <taxon>Flavobacteriia</taxon>
        <taxon>Flavobacteriales</taxon>
        <taxon>Flavobacteriaceae</taxon>
        <taxon>Muriicola</taxon>
    </lineage>
</organism>
<dbReference type="PANTHER" id="PTHR33281">
    <property type="entry name" value="UPF0187 PROTEIN YNEE"/>
    <property type="match status" value="1"/>
</dbReference>
<keyword evidence="6" id="KW-0406">Ion transport</keyword>
<comment type="subcellular location">
    <subcellularLocation>
        <location evidence="1">Cell membrane</location>
        <topology evidence="1">Multi-pass membrane protein</topology>
    </subcellularLocation>
</comment>
<comment type="caution">
    <text evidence="10">The sequence shown here is derived from an EMBL/GenBank/DDBJ whole genome shotgun (WGS) entry which is preliminary data.</text>
</comment>
<evidence type="ECO:0008006" key="12">
    <source>
        <dbReference type="Google" id="ProtNLM"/>
    </source>
</evidence>
<dbReference type="EMBL" id="JAABOP010000001">
    <property type="protein sequence ID" value="NER10172.1"/>
    <property type="molecule type" value="Genomic_DNA"/>
</dbReference>